<keyword evidence="1" id="KW-0378">Hydrolase</keyword>
<accession>A0ABQ6JCR8</accession>
<evidence type="ECO:0000259" key="3">
    <source>
        <dbReference type="PROSITE" id="PS50022"/>
    </source>
</evidence>
<gene>
    <name evidence="4" type="ORF">GCM10025868_05130</name>
</gene>
<evidence type="ECO:0000256" key="1">
    <source>
        <dbReference type="ARBA" id="ARBA00022801"/>
    </source>
</evidence>
<dbReference type="InterPro" id="IPR000421">
    <property type="entry name" value="FA58C"/>
</dbReference>
<feature type="compositionally biased region" description="Low complexity" evidence="2">
    <location>
        <begin position="413"/>
        <end position="433"/>
    </location>
</feature>
<sequence length="456" mass="47393">MFWSRGNGWAIAAMADVLQTLPPGDARGAKYRDVLVAMAGRLRTLQGADGMWRRSLLDTPLYPQPETSGTALITYALGYGVEAGLLDRATYVPVIARAWKGLSTIAEQPSGFVTGCRLEGDRPDGTLYTATAPRTPATATSPGTVTADSPPFCVGSFLLAGSAVARLASAESTGRPVTASAQQTGAEASRAVDGDVTTRWTASGFPQTLTVDLGAGHRASNVTLVPTADRAYRYRVETSVDGVQWTLALDRSTNTATGSRSDAFPAGTVGLRYARLTVLGATGTTSTSIQEFSVHDRYRPRTNLAHRAPVAGTTTAAGSAAANAVDGVTSTAWASAAKPTATGPQRLRVDLGAPRAFDTVSVWSRAGSGPAAVQVQSSPTAPPGRRSPPPRCRTPRDRTSCCCPRRPPAGCGSSRRPATAPPASASPSSRCCPPGEPNRRARRRVLARHPPGSAAA</sequence>
<feature type="compositionally biased region" description="Pro residues" evidence="2">
    <location>
        <begin position="380"/>
        <end position="392"/>
    </location>
</feature>
<feature type="region of interest" description="Disordered" evidence="2">
    <location>
        <begin position="368"/>
        <end position="456"/>
    </location>
</feature>
<dbReference type="PANTHER" id="PTHR33886">
    <property type="entry name" value="UNSATURATED RHAMNOGALACTURONAN HYDROLASE (EUROFUNG)"/>
    <property type="match status" value="1"/>
</dbReference>
<comment type="caution">
    <text evidence="4">The sequence shown here is derived from an EMBL/GenBank/DDBJ whole genome shotgun (WGS) entry which is preliminary data.</text>
</comment>
<keyword evidence="5" id="KW-1185">Reference proteome</keyword>
<dbReference type="EMBL" id="BSUZ01000001">
    <property type="protein sequence ID" value="GMA85263.1"/>
    <property type="molecule type" value="Genomic_DNA"/>
</dbReference>
<evidence type="ECO:0000313" key="5">
    <source>
        <dbReference type="Proteomes" id="UP001157017"/>
    </source>
</evidence>
<dbReference type="PROSITE" id="PS50022">
    <property type="entry name" value="FA58C_3"/>
    <property type="match status" value="1"/>
</dbReference>
<proteinExistence type="predicted"/>
<dbReference type="Pfam" id="PF22633">
    <property type="entry name" value="F5_F8_type_C_2"/>
    <property type="match status" value="1"/>
</dbReference>
<dbReference type="Gene3D" id="1.50.10.10">
    <property type="match status" value="1"/>
</dbReference>
<evidence type="ECO:0000256" key="2">
    <source>
        <dbReference type="SAM" id="MobiDB-lite"/>
    </source>
</evidence>
<dbReference type="InterPro" id="IPR052043">
    <property type="entry name" value="PolySaccharide_Degr_Enz"/>
</dbReference>
<dbReference type="InterPro" id="IPR010905">
    <property type="entry name" value="Glyco_hydro_88"/>
</dbReference>
<reference evidence="5" key="1">
    <citation type="journal article" date="2019" name="Int. J. Syst. Evol. Microbiol.">
        <title>The Global Catalogue of Microorganisms (GCM) 10K type strain sequencing project: providing services to taxonomists for standard genome sequencing and annotation.</title>
        <authorList>
            <consortium name="The Broad Institute Genomics Platform"/>
            <consortium name="The Broad Institute Genome Sequencing Center for Infectious Disease"/>
            <person name="Wu L."/>
            <person name="Ma J."/>
        </authorList>
    </citation>
    <scope>NUCLEOTIDE SEQUENCE [LARGE SCALE GENOMIC DNA]</scope>
    <source>
        <strain evidence="5">NBRC 108730</strain>
    </source>
</reference>
<protein>
    <recommendedName>
        <fullName evidence="3">F5/8 type C domain-containing protein</fullName>
    </recommendedName>
</protein>
<dbReference type="SUPFAM" id="SSF49785">
    <property type="entry name" value="Galactose-binding domain-like"/>
    <property type="match status" value="2"/>
</dbReference>
<dbReference type="InterPro" id="IPR012341">
    <property type="entry name" value="6hp_glycosidase-like_sf"/>
</dbReference>
<name>A0ABQ6JCR8_9ACTN</name>
<organism evidence="4 5">
    <name type="scientific">Angustibacter aerolatus</name>
    <dbReference type="NCBI Taxonomy" id="1162965"/>
    <lineage>
        <taxon>Bacteria</taxon>
        <taxon>Bacillati</taxon>
        <taxon>Actinomycetota</taxon>
        <taxon>Actinomycetes</taxon>
        <taxon>Kineosporiales</taxon>
        <taxon>Kineosporiaceae</taxon>
    </lineage>
</organism>
<dbReference type="SUPFAM" id="SSF48208">
    <property type="entry name" value="Six-hairpin glycosidases"/>
    <property type="match status" value="1"/>
</dbReference>
<dbReference type="Gene3D" id="2.60.120.260">
    <property type="entry name" value="Galactose-binding domain-like"/>
    <property type="match status" value="2"/>
</dbReference>
<evidence type="ECO:0000313" key="4">
    <source>
        <dbReference type="EMBL" id="GMA85263.1"/>
    </source>
</evidence>
<dbReference type="Pfam" id="PF00754">
    <property type="entry name" value="F5_F8_type_C"/>
    <property type="match status" value="1"/>
</dbReference>
<feature type="domain" description="F5/8 type C" evidence="3">
    <location>
        <begin position="160"/>
        <end position="297"/>
    </location>
</feature>
<dbReference type="Pfam" id="PF07470">
    <property type="entry name" value="Glyco_hydro_88"/>
    <property type="match status" value="1"/>
</dbReference>
<dbReference type="Proteomes" id="UP001157017">
    <property type="component" value="Unassembled WGS sequence"/>
</dbReference>
<dbReference type="PANTHER" id="PTHR33886:SF8">
    <property type="entry name" value="UNSATURATED RHAMNOGALACTURONAN HYDROLASE (EUROFUNG)"/>
    <property type="match status" value="1"/>
</dbReference>
<dbReference type="InterPro" id="IPR008979">
    <property type="entry name" value="Galactose-bd-like_sf"/>
</dbReference>
<dbReference type="InterPro" id="IPR008928">
    <property type="entry name" value="6-hairpin_glycosidase_sf"/>
</dbReference>